<dbReference type="InterPro" id="IPR023796">
    <property type="entry name" value="Serpin_dom"/>
</dbReference>
<evidence type="ECO:0000313" key="19">
    <source>
        <dbReference type="Proteomes" id="UP001152803"/>
    </source>
</evidence>
<dbReference type="PANTHER" id="PTHR11461:SF13">
    <property type="entry name" value="ANGIOTENSINOGEN"/>
    <property type="match status" value="1"/>
</dbReference>
<dbReference type="GO" id="GO:0004867">
    <property type="term" value="F:serine-type endopeptidase inhibitor activity"/>
    <property type="evidence" value="ECO:0007669"/>
    <property type="project" value="InterPro"/>
</dbReference>
<comment type="function">
    <text evidence="11">Stimulates aldosterone release.</text>
</comment>
<evidence type="ECO:0000256" key="6">
    <source>
        <dbReference type="ARBA" id="ARBA00022729"/>
    </source>
</evidence>
<protein>
    <recommendedName>
        <fullName evidence="4">Angiotensinogen</fullName>
    </recommendedName>
    <alternativeName>
        <fullName evidence="13">Serpin A8</fullName>
    </alternativeName>
</protein>
<comment type="caution">
    <text evidence="18">The sequence shown here is derived from an EMBL/GenBank/DDBJ whole genome shotgun (WGS) entry which is preliminary data.</text>
</comment>
<dbReference type="Gene3D" id="3.30.497.10">
    <property type="entry name" value="Antithrombin, subunit I, domain 2"/>
    <property type="match status" value="1"/>
</dbReference>
<sequence>MVEISKPLLLLALLTAAAANRVYVHPFGMFALGNGSCENTQVPARRPLQTVSLPSIEDGMVPDPPYTDTEQKGNVTQTTAVLAQLLNFLGQRLYSELRKHEAPNAVFSPVNAYGTLVTFYLGAWGATAGQLQKFLGLEKETDPADCLTPFDGHKVLRTLRYINGLVDGTTDELWTKTWVLSAANLSESFVRGVRELSDTSHTQAADLSQPLRIHSQLNAFMDMASEGKNKLQGINSTSDLLFASSVHFKGKWKTMFRPEATSLQEFWIDDKTSVKVPLMTHTGKHSHLDDKHTKCTVLKLALSSNAYMLLVLPHQGAQLDSIEDMIIVHISEWSQHLKEGLVEVSLPKLSLNVVSDLQGILSGMGLPTLLGTGADFSQLSTKGNFTVGMVLNEVVLDMSEGGSEQQDKPQGAETALKLTFNRPFSFAVIEGSSGAVLLLGRIGNPAK</sequence>
<dbReference type="Proteomes" id="UP001152803">
    <property type="component" value="Unassembled WGS sequence"/>
</dbReference>
<keyword evidence="6 16" id="KW-0732">Signal</keyword>
<dbReference type="GO" id="GO:0042310">
    <property type="term" value="P:vasoconstriction"/>
    <property type="evidence" value="ECO:0007669"/>
    <property type="project" value="UniProtKB-KW"/>
</dbReference>
<evidence type="ECO:0000256" key="14">
    <source>
        <dbReference type="ARBA" id="ARBA00046068"/>
    </source>
</evidence>
<dbReference type="OrthoDB" id="7817921at2759"/>
<evidence type="ECO:0000256" key="7">
    <source>
        <dbReference type="ARBA" id="ARBA00022858"/>
    </source>
</evidence>
<keyword evidence="8" id="KW-1015">Disulfide bond</keyword>
<evidence type="ECO:0000256" key="8">
    <source>
        <dbReference type="ARBA" id="ARBA00023157"/>
    </source>
</evidence>
<evidence type="ECO:0000256" key="5">
    <source>
        <dbReference type="ARBA" id="ARBA00022525"/>
    </source>
</evidence>
<dbReference type="SMART" id="SM00093">
    <property type="entry name" value="SERPIN"/>
    <property type="match status" value="1"/>
</dbReference>
<keyword evidence="5" id="KW-0964">Secreted</keyword>
<feature type="domain" description="Serpin" evidence="17">
    <location>
        <begin position="91"/>
        <end position="445"/>
    </location>
</feature>
<evidence type="ECO:0000256" key="2">
    <source>
        <dbReference type="ARBA" id="ARBA00004613"/>
    </source>
</evidence>
<evidence type="ECO:0000256" key="3">
    <source>
        <dbReference type="ARBA" id="ARBA00009500"/>
    </source>
</evidence>
<comment type="function">
    <text evidence="1">Essential component of the renin-angiotensin system (RAS), a potent regulator of blood pressure, body fluid and electrolyte homeostasis.</text>
</comment>
<dbReference type="GO" id="GO:0042981">
    <property type="term" value="P:regulation of apoptotic process"/>
    <property type="evidence" value="ECO:0007669"/>
    <property type="project" value="TreeGrafter"/>
</dbReference>
<evidence type="ECO:0000256" key="9">
    <source>
        <dbReference type="ARBA" id="ARBA00023180"/>
    </source>
</evidence>
<accession>A0A9Q1CWZ6</accession>
<comment type="similarity">
    <text evidence="3 15">Belongs to the serpin family.</text>
</comment>
<organism evidence="18 19">
    <name type="scientific">Conger conger</name>
    <name type="common">Conger eel</name>
    <name type="synonym">Muraena conger</name>
    <dbReference type="NCBI Taxonomy" id="82655"/>
    <lineage>
        <taxon>Eukaryota</taxon>
        <taxon>Metazoa</taxon>
        <taxon>Chordata</taxon>
        <taxon>Craniata</taxon>
        <taxon>Vertebrata</taxon>
        <taxon>Euteleostomi</taxon>
        <taxon>Actinopterygii</taxon>
        <taxon>Neopterygii</taxon>
        <taxon>Teleostei</taxon>
        <taxon>Anguilliformes</taxon>
        <taxon>Congridae</taxon>
        <taxon>Conger</taxon>
    </lineage>
</organism>
<dbReference type="GO" id="GO:0005615">
    <property type="term" value="C:extracellular space"/>
    <property type="evidence" value="ECO:0007669"/>
    <property type="project" value="InterPro"/>
</dbReference>
<dbReference type="InterPro" id="IPR000227">
    <property type="entry name" value="Angiotensinogen"/>
</dbReference>
<dbReference type="InterPro" id="IPR042185">
    <property type="entry name" value="Serpin_sf_2"/>
</dbReference>
<evidence type="ECO:0000256" key="11">
    <source>
        <dbReference type="ARBA" id="ARBA00029380"/>
    </source>
</evidence>
<dbReference type="EMBL" id="JAFJMO010000018">
    <property type="protein sequence ID" value="KAJ8250467.1"/>
    <property type="molecule type" value="Genomic_DNA"/>
</dbReference>
<keyword evidence="7" id="KW-0838">Vasoactive</keyword>
<comment type="function">
    <text evidence="12">Is a ligand for the G-protein coupled receptor MAS1. Has vasodilator and antidiuretic effects. Has an antithrombotic effect that involves MAS1-mediated release of nitric oxide from platelets.</text>
</comment>
<dbReference type="GO" id="GO:0003081">
    <property type="term" value="P:regulation of systemic arterial blood pressure by renin-angiotensin"/>
    <property type="evidence" value="ECO:0007669"/>
    <property type="project" value="InterPro"/>
</dbReference>
<evidence type="ECO:0000256" key="12">
    <source>
        <dbReference type="ARBA" id="ARBA00029391"/>
    </source>
</evidence>
<comment type="function">
    <text evidence="14">Acts directly on vascular smooth muscle as a potent vasoconstrictor, affects cardiac contractility and heart rate through its action on the sympathetic nervous system, and alters renal sodium and water absorption through its ability to stimulate the zona glomerulosa cells of the adrenal cortex to synthesize and secrete aldosterone. Acts by binding to angiotensin receptors AGTR1 and AGTR2. Also binds the DEAR/FBXW7-AS1 receptor.</text>
</comment>
<evidence type="ECO:0000256" key="1">
    <source>
        <dbReference type="ARBA" id="ARBA00002747"/>
    </source>
</evidence>
<dbReference type="PRINTS" id="PR00654">
    <property type="entry name" value="ANGIOTENSNGN"/>
</dbReference>
<dbReference type="PANTHER" id="PTHR11461">
    <property type="entry name" value="SERINE PROTEASE INHIBITOR, SERPIN"/>
    <property type="match status" value="1"/>
</dbReference>
<dbReference type="InterPro" id="IPR000215">
    <property type="entry name" value="Serpin_fam"/>
</dbReference>
<dbReference type="Gene3D" id="2.30.39.10">
    <property type="entry name" value="Alpha-1-antitrypsin, domain 1"/>
    <property type="match status" value="1"/>
</dbReference>
<dbReference type="InterPro" id="IPR036186">
    <property type="entry name" value="Serpin_sf"/>
</dbReference>
<evidence type="ECO:0000256" key="16">
    <source>
        <dbReference type="SAM" id="SignalP"/>
    </source>
</evidence>
<proteinExistence type="inferred from homology"/>
<evidence type="ECO:0000256" key="15">
    <source>
        <dbReference type="RuleBase" id="RU000411"/>
    </source>
</evidence>
<evidence type="ECO:0000256" key="10">
    <source>
        <dbReference type="ARBA" id="ARBA00023322"/>
    </source>
</evidence>
<reference evidence="18" key="1">
    <citation type="journal article" date="2023" name="Science">
        <title>Genome structures resolve the early diversification of teleost fishes.</title>
        <authorList>
            <person name="Parey E."/>
            <person name="Louis A."/>
            <person name="Montfort J."/>
            <person name="Bouchez O."/>
            <person name="Roques C."/>
            <person name="Iampietro C."/>
            <person name="Lluch J."/>
            <person name="Castinel A."/>
            <person name="Donnadieu C."/>
            <person name="Desvignes T."/>
            <person name="Floi Bucao C."/>
            <person name="Jouanno E."/>
            <person name="Wen M."/>
            <person name="Mejri S."/>
            <person name="Dirks R."/>
            <person name="Jansen H."/>
            <person name="Henkel C."/>
            <person name="Chen W.J."/>
            <person name="Zahm M."/>
            <person name="Cabau C."/>
            <person name="Klopp C."/>
            <person name="Thompson A.W."/>
            <person name="Robinson-Rechavi M."/>
            <person name="Braasch I."/>
            <person name="Lecointre G."/>
            <person name="Bobe J."/>
            <person name="Postlethwait J.H."/>
            <person name="Berthelot C."/>
            <person name="Roest Crollius H."/>
            <person name="Guiguen Y."/>
        </authorList>
    </citation>
    <scope>NUCLEOTIDE SEQUENCE</scope>
    <source>
        <strain evidence="18">Concon-B</strain>
    </source>
</reference>
<gene>
    <name evidence="18" type="ORF">COCON_G00223890</name>
</gene>
<dbReference type="AlphaFoldDB" id="A0A9Q1CWZ6"/>
<dbReference type="Pfam" id="PF00079">
    <property type="entry name" value="Serpin"/>
    <property type="match status" value="1"/>
</dbReference>
<name>A0A9Q1CWZ6_CONCO</name>
<keyword evidence="19" id="KW-1185">Reference proteome</keyword>
<dbReference type="InterPro" id="IPR042178">
    <property type="entry name" value="Serpin_sf_1"/>
</dbReference>
<evidence type="ECO:0000313" key="18">
    <source>
        <dbReference type="EMBL" id="KAJ8250467.1"/>
    </source>
</evidence>
<evidence type="ECO:0000259" key="17">
    <source>
        <dbReference type="SMART" id="SM00093"/>
    </source>
</evidence>
<keyword evidence="9" id="KW-0325">Glycoprotein</keyword>
<feature type="signal peptide" evidence="16">
    <location>
        <begin position="1"/>
        <end position="19"/>
    </location>
</feature>
<comment type="subcellular location">
    <subcellularLocation>
        <location evidence="2">Secreted</location>
    </subcellularLocation>
</comment>
<feature type="chain" id="PRO_5040315726" description="Angiotensinogen" evidence="16">
    <location>
        <begin position="20"/>
        <end position="447"/>
    </location>
</feature>
<evidence type="ECO:0000256" key="13">
    <source>
        <dbReference type="ARBA" id="ARBA00033182"/>
    </source>
</evidence>
<dbReference type="SUPFAM" id="SSF56574">
    <property type="entry name" value="Serpins"/>
    <property type="match status" value="1"/>
</dbReference>
<keyword evidence="10" id="KW-0839">Vasoconstrictor</keyword>
<evidence type="ECO:0000256" key="4">
    <source>
        <dbReference type="ARBA" id="ARBA00015105"/>
    </source>
</evidence>